<keyword evidence="14 20" id="KW-0012">Acyltransferase</keyword>
<organism evidence="19 20">
    <name type="scientific">Gekko japonicus</name>
    <name type="common">Schlegel's Japanese gecko</name>
    <dbReference type="NCBI Taxonomy" id="146911"/>
    <lineage>
        <taxon>Eukaryota</taxon>
        <taxon>Metazoa</taxon>
        <taxon>Chordata</taxon>
        <taxon>Craniata</taxon>
        <taxon>Vertebrata</taxon>
        <taxon>Euteleostomi</taxon>
        <taxon>Lepidosauria</taxon>
        <taxon>Squamata</taxon>
        <taxon>Bifurcata</taxon>
        <taxon>Gekkota</taxon>
        <taxon>Gekkonidae</taxon>
        <taxon>Gekkoninae</taxon>
        <taxon>Gekko</taxon>
    </lineage>
</organism>
<evidence type="ECO:0000256" key="10">
    <source>
        <dbReference type="ARBA" id="ARBA00023098"/>
    </source>
</evidence>
<dbReference type="InterPro" id="IPR011992">
    <property type="entry name" value="EF-hand-dom_pair"/>
</dbReference>
<evidence type="ECO:0000256" key="1">
    <source>
        <dbReference type="ARBA" id="ARBA00004370"/>
    </source>
</evidence>
<evidence type="ECO:0000256" key="12">
    <source>
        <dbReference type="ARBA" id="ARBA00023209"/>
    </source>
</evidence>
<keyword evidence="5" id="KW-0808">Transferase</keyword>
<keyword evidence="19" id="KW-1185">Reference proteome</keyword>
<dbReference type="PRINTS" id="PR00450">
    <property type="entry name" value="RECOVERIN"/>
</dbReference>
<evidence type="ECO:0000256" key="11">
    <source>
        <dbReference type="ARBA" id="ARBA00023136"/>
    </source>
</evidence>
<keyword evidence="10" id="KW-0443">Lipid metabolism</keyword>
<dbReference type="InterPro" id="IPR018247">
    <property type="entry name" value="EF_Hand_1_Ca_BS"/>
</dbReference>
<evidence type="ECO:0000256" key="14">
    <source>
        <dbReference type="ARBA" id="ARBA00023315"/>
    </source>
</evidence>
<evidence type="ECO:0000256" key="3">
    <source>
        <dbReference type="ARBA" id="ARBA00008655"/>
    </source>
</evidence>
<dbReference type="Pfam" id="PF13202">
    <property type="entry name" value="EF-hand_5"/>
    <property type="match status" value="1"/>
</dbReference>
<evidence type="ECO:0000256" key="4">
    <source>
        <dbReference type="ARBA" id="ARBA00022516"/>
    </source>
</evidence>
<evidence type="ECO:0000256" key="2">
    <source>
        <dbReference type="ARBA" id="ARBA00005074"/>
    </source>
</evidence>
<keyword evidence="11 17" id="KW-0472">Membrane</keyword>
<dbReference type="SMART" id="SM00054">
    <property type="entry name" value="EFh"/>
    <property type="match status" value="3"/>
</dbReference>
<proteinExistence type="inferred from homology"/>
<keyword evidence="9 17" id="KW-1133">Transmembrane helix</keyword>
<dbReference type="GO" id="GO:0016746">
    <property type="term" value="F:acyltransferase activity"/>
    <property type="evidence" value="ECO:0007669"/>
    <property type="project" value="UniProtKB-KW"/>
</dbReference>
<dbReference type="PANTHER" id="PTHR23063:SF21">
    <property type="entry name" value="LYSOPHOSPHATIDYLCHOLINE ACYLTRANSFERASE 2"/>
    <property type="match status" value="1"/>
</dbReference>
<dbReference type="SMART" id="SM00563">
    <property type="entry name" value="PlsC"/>
    <property type="match status" value="1"/>
</dbReference>
<evidence type="ECO:0000256" key="17">
    <source>
        <dbReference type="SAM" id="Phobius"/>
    </source>
</evidence>
<feature type="domain" description="EF-hand" evidence="18">
    <location>
        <begin position="465"/>
        <end position="496"/>
    </location>
</feature>
<feature type="domain" description="EF-hand" evidence="18">
    <location>
        <begin position="426"/>
        <end position="461"/>
    </location>
</feature>
<dbReference type="Pfam" id="PF13499">
    <property type="entry name" value="EF-hand_7"/>
    <property type="match status" value="1"/>
</dbReference>
<evidence type="ECO:0000256" key="6">
    <source>
        <dbReference type="ARBA" id="ARBA00022692"/>
    </source>
</evidence>
<dbReference type="Pfam" id="PF01553">
    <property type="entry name" value="Acyltransferase"/>
    <property type="match status" value="1"/>
</dbReference>
<evidence type="ECO:0000313" key="19">
    <source>
        <dbReference type="Proteomes" id="UP000694871"/>
    </source>
</evidence>
<dbReference type="RefSeq" id="XP_015264259.1">
    <property type="nucleotide sequence ID" value="XM_015408773.1"/>
</dbReference>
<dbReference type="PANTHER" id="PTHR23063">
    <property type="entry name" value="PHOSPHOLIPID ACYLTRANSFERASE"/>
    <property type="match status" value="1"/>
</dbReference>
<dbReference type="SUPFAM" id="SSF69593">
    <property type="entry name" value="Glycerol-3-phosphate (1)-acyltransferase"/>
    <property type="match status" value="1"/>
</dbReference>
<dbReference type="Proteomes" id="UP000694871">
    <property type="component" value="Unplaced"/>
</dbReference>
<evidence type="ECO:0000256" key="16">
    <source>
        <dbReference type="SAM" id="MobiDB-lite"/>
    </source>
</evidence>
<evidence type="ECO:0000256" key="7">
    <source>
        <dbReference type="ARBA" id="ARBA00022723"/>
    </source>
</evidence>
<comment type="similarity">
    <text evidence="3">Belongs to the 1-acyl-sn-glycerol-3-phosphate acyltransferase family.</text>
</comment>
<evidence type="ECO:0000256" key="9">
    <source>
        <dbReference type="ARBA" id="ARBA00022989"/>
    </source>
</evidence>
<feature type="compositionally biased region" description="Low complexity" evidence="16">
    <location>
        <begin position="527"/>
        <end position="536"/>
    </location>
</feature>
<protein>
    <submittedName>
        <fullName evidence="20">Lysophosphatidylcholine acyltransferase 2 isoform X1</fullName>
    </submittedName>
</protein>
<dbReference type="GeneID" id="107108346"/>
<evidence type="ECO:0000256" key="8">
    <source>
        <dbReference type="ARBA" id="ARBA00022837"/>
    </source>
</evidence>
<keyword evidence="8" id="KW-0106">Calcium</keyword>
<sequence>MTLLCTEAAAAAAESGMMAQPQRVFTLPRQHSFSPPQVLNPFVQERRLDAKDKYRAALFGLLLLPLRALAMLLILLTAWPFAVLATSCSCRKAGVPLTGWKRSVSNTSLRFLGRALFFAMGFHVKVRGKPSSSSEAAIFAVAPHSSFFDGIACVLAGLPSIVSRAENLNAPILGRILQALQPILVSRLDPDSRSNTINEISRRTTSEEGWPQILVFPEGTCTNRSCLITFKQGAFIPGVPVQPVVIRYPNKRDTVTWTWQGNTFLEALVLTLCQLYTNVEVEFLPVYIPTCEEKKSPILFANKVRYKMACALDVPVTDHTYEDCRLMISAGQLTLPMEAGLVEFTKISKKLNLNWGNIRDQLDQFAAIASASKGGRIRIDEFASHLKLPVSDVLEELFTLFDRNGDGTIDFREYVIGLSVLCNPANTEETIYMAFKLFDLDDDGVITENEFASVVQSSLGLPDLDVSKLFKEIDADKTNKLSYEEFKDFALKHPEYAKLFTTYLELQRCQVEMQSEVNDNTPPPKTPISKKISGPKNKIYPQNSEDDNSGASDKKDD</sequence>
<dbReference type="InterPro" id="IPR002048">
    <property type="entry name" value="EF_hand_dom"/>
</dbReference>
<evidence type="ECO:0000256" key="13">
    <source>
        <dbReference type="ARBA" id="ARBA00023264"/>
    </source>
</evidence>
<feature type="region of interest" description="Disordered" evidence="16">
    <location>
        <begin position="514"/>
        <end position="557"/>
    </location>
</feature>
<dbReference type="InterPro" id="IPR045252">
    <property type="entry name" value="LPCAT1-like"/>
</dbReference>
<evidence type="ECO:0000256" key="15">
    <source>
        <dbReference type="ARBA" id="ARBA00025707"/>
    </source>
</evidence>
<accession>A0ABM1JS22</accession>
<dbReference type="CDD" id="cd07991">
    <property type="entry name" value="LPLAT_LPCAT1-like"/>
    <property type="match status" value="1"/>
</dbReference>
<dbReference type="SUPFAM" id="SSF47473">
    <property type="entry name" value="EF-hand"/>
    <property type="match status" value="1"/>
</dbReference>
<comment type="pathway">
    <text evidence="15">Phospholipid metabolism.</text>
</comment>
<comment type="subcellular location">
    <subcellularLocation>
        <location evidence="1">Membrane</location>
    </subcellularLocation>
</comment>
<reference evidence="20" key="1">
    <citation type="submission" date="2025-08" db="UniProtKB">
        <authorList>
            <consortium name="RefSeq"/>
        </authorList>
    </citation>
    <scope>IDENTIFICATION</scope>
</reference>
<evidence type="ECO:0000259" key="18">
    <source>
        <dbReference type="PROSITE" id="PS50222"/>
    </source>
</evidence>
<feature type="domain" description="EF-hand" evidence="18">
    <location>
        <begin position="389"/>
        <end position="424"/>
    </location>
</feature>
<dbReference type="CDD" id="cd00051">
    <property type="entry name" value="EFh"/>
    <property type="match status" value="2"/>
</dbReference>
<comment type="pathway">
    <text evidence="2">Lipid metabolism; phospholipid metabolism.</text>
</comment>
<dbReference type="InterPro" id="IPR002123">
    <property type="entry name" value="Plipid/glycerol_acylTrfase"/>
</dbReference>
<name>A0ABM1JS22_GEKJA</name>
<keyword evidence="7" id="KW-0479">Metal-binding</keyword>
<keyword evidence="13" id="KW-1208">Phospholipid metabolism</keyword>
<evidence type="ECO:0000256" key="5">
    <source>
        <dbReference type="ARBA" id="ARBA00022679"/>
    </source>
</evidence>
<gene>
    <name evidence="20" type="primary">LPCAT2</name>
</gene>
<dbReference type="Gene3D" id="1.10.238.10">
    <property type="entry name" value="EF-hand"/>
    <property type="match status" value="1"/>
</dbReference>
<keyword evidence="6 17" id="KW-0812">Transmembrane</keyword>
<dbReference type="PROSITE" id="PS00018">
    <property type="entry name" value="EF_HAND_1"/>
    <property type="match status" value="3"/>
</dbReference>
<dbReference type="PROSITE" id="PS50222">
    <property type="entry name" value="EF_HAND_2"/>
    <property type="match status" value="3"/>
</dbReference>
<feature type="transmembrane region" description="Helical" evidence="17">
    <location>
        <begin position="56"/>
        <end position="82"/>
    </location>
</feature>
<evidence type="ECO:0000313" key="20">
    <source>
        <dbReference type="RefSeq" id="XP_015264259.1"/>
    </source>
</evidence>
<keyword evidence="4" id="KW-0444">Lipid biosynthesis</keyword>
<keyword evidence="12" id="KW-0594">Phospholipid biosynthesis</keyword>